<keyword evidence="2" id="KW-1185">Reference proteome</keyword>
<accession>A0AC60PWR0</accession>
<protein>
    <submittedName>
        <fullName evidence="1">Uncharacterized protein</fullName>
    </submittedName>
</protein>
<gene>
    <name evidence="1" type="ORF">HPB47_027324</name>
</gene>
<organism evidence="1 2">
    <name type="scientific">Ixodes persulcatus</name>
    <name type="common">Taiga tick</name>
    <dbReference type="NCBI Taxonomy" id="34615"/>
    <lineage>
        <taxon>Eukaryota</taxon>
        <taxon>Metazoa</taxon>
        <taxon>Ecdysozoa</taxon>
        <taxon>Arthropoda</taxon>
        <taxon>Chelicerata</taxon>
        <taxon>Arachnida</taxon>
        <taxon>Acari</taxon>
        <taxon>Parasitiformes</taxon>
        <taxon>Ixodida</taxon>
        <taxon>Ixodoidea</taxon>
        <taxon>Ixodidae</taxon>
        <taxon>Ixodinae</taxon>
        <taxon>Ixodes</taxon>
    </lineage>
</organism>
<reference evidence="1 2" key="1">
    <citation type="journal article" date="2020" name="Cell">
        <title>Large-Scale Comparative Analyses of Tick Genomes Elucidate Their Genetic Diversity and Vector Capacities.</title>
        <authorList>
            <consortium name="Tick Genome and Microbiome Consortium (TIGMIC)"/>
            <person name="Jia N."/>
            <person name="Wang J."/>
            <person name="Shi W."/>
            <person name="Du L."/>
            <person name="Sun Y."/>
            <person name="Zhan W."/>
            <person name="Jiang J.F."/>
            <person name="Wang Q."/>
            <person name="Zhang B."/>
            <person name="Ji P."/>
            <person name="Bell-Sakyi L."/>
            <person name="Cui X.M."/>
            <person name="Yuan T.T."/>
            <person name="Jiang B.G."/>
            <person name="Yang W.F."/>
            <person name="Lam T.T."/>
            <person name="Chang Q.C."/>
            <person name="Ding S.J."/>
            <person name="Wang X.J."/>
            <person name="Zhu J.G."/>
            <person name="Ruan X.D."/>
            <person name="Zhao L."/>
            <person name="Wei J.T."/>
            <person name="Ye R.Z."/>
            <person name="Que T.C."/>
            <person name="Du C.H."/>
            <person name="Zhou Y.H."/>
            <person name="Cheng J.X."/>
            <person name="Dai P.F."/>
            <person name="Guo W.B."/>
            <person name="Han X.H."/>
            <person name="Huang E.J."/>
            <person name="Li L.F."/>
            <person name="Wei W."/>
            <person name="Gao Y.C."/>
            <person name="Liu J.Z."/>
            <person name="Shao H.Z."/>
            <person name="Wang X."/>
            <person name="Wang C.C."/>
            <person name="Yang T.C."/>
            <person name="Huo Q.B."/>
            <person name="Li W."/>
            <person name="Chen H.Y."/>
            <person name="Chen S.E."/>
            <person name="Zhou L.G."/>
            <person name="Ni X.B."/>
            <person name="Tian J.H."/>
            <person name="Sheng Y."/>
            <person name="Liu T."/>
            <person name="Pan Y.S."/>
            <person name="Xia L.Y."/>
            <person name="Li J."/>
            <person name="Zhao F."/>
            <person name="Cao W.C."/>
        </authorList>
    </citation>
    <scope>NUCLEOTIDE SEQUENCE [LARGE SCALE GENOMIC DNA]</scope>
    <source>
        <strain evidence="1">Iper-2018</strain>
    </source>
</reference>
<evidence type="ECO:0000313" key="1">
    <source>
        <dbReference type="EMBL" id="KAG0425513.1"/>
    </source>
</evidence>
<dbReference type="EMBL" id="JABSTQ010009829">
    <property type="protein sequence ID" value="KAG0425513.1"/>
    <property type="molecule type" value="Genomic_DNA"/>
</dbReference>
<proteinExistence type="predicted"/>
<sequence length="371" mass="42403">MTLKTVSTSAVKKSGKVQKMPVRLESQAMRLGLLTAIRHNMIPKTHCQQARLPQRGRPLCGFWRRTTRMLVTRQHSLGRTKQIFMAIAGDVVLRLVNGLEKKNHKIYADNLFTSVPLIRKLKEDDMWYSGTCRANRLDGASGKLKPMKELKAEGRGSSSVCTSTDNITITRWFDNSLVHIASSYVGREPNGDARRYNKKYKEVLDVLRPHSVKTYNEHMGGVDLMDSMVARYRNDVRNKRGYYMRIFYHLVNVAIVNAWFIWKLEGHPAMDLLEFRSRVAKALIYGGEAAHSAKKRGRPPGSSPLQPVKKRAKHDVPLEKRLDGGAHYPRKMTLKNAQRCRSKNCRSKTRYTCGRCDVPLCPECFEEFHAS</sequence>
<comment type="caution">
    <text evidence="1">The sequence shown here is derived from an EMBL/GenBank/DDBJ whole genome shotgun (WGS) entry which is preliminary data.</text>
</comment>
<evidence type="ECO:0000313" key="2">
    <source>
        <dbReference type="Proteomes" id="UP000805193"/>
    </source>
</evidence>
<dbReference type="Proteomes" id="UP000805193">
    <property type="component" value="Unassembled WGS sequence"/>
</dbReference>
<name>A0AC60PWR0_IXOPE</name>